<dbReference type="EMBL" id="LXMD01000013">
    <property type="protein sequence ID" value="OCG75318.1"/>
    <property type="molecule type" value="Genomic_DNA"/>
</dbReference>
<dbReference type="PANTHER" id="PTHR15394">
    <property type="entry name" value="SERINE HYDROLASE RBBP9"/>
    <property type="match status" value="1"/>
</dbReference>
<dbReference type="PANTHER" id="PTHR15394:SF3">
    <property type="entry name" value="SERINE HYDROLASE RBBP9"/>
    <property type="match status" value="1"/>
</dbReference>
<accession>A0A1B9NFE5</accession>
<reference evidence="1 2" key="1">
    <citation type="submission" date="2016-05" db="EMBL/GenBank/DDBJ databases">
        <authorList>
            <person name="Lavstsen T."/>
            <person name="Jespersen J.S."/>
        </authorList>
    </citation>
    <scope>NUCLEOTIDE SEQUENCE [LARGE SCALE GENOMIC DNA]</scope>
    <source>
        <strain evidence="1 2">YLB-01</strain>
    </source>
</reference>
<dbReference type="Pfam" id="PF06821">
    <property type="entry name" value="Ser_hydrolase"/>
    <property type="match status" value="1"/>
</dbReference>
<dbReference type="InterPro" id="IPR010662">
    <property type="entry name" value="RBBP9/YdeN"/>
</dbReference>
<dbReference type="OrthoDB" id="9804993at2"/>
<comment type="caution">
    <text evidence="1">The sequence shown here is derived from an EMBL/GenBank/DDBJ whole genome shotgun (WGS) entry which is preliminary data.</text>
</comment>
<dbReference type="RefSeq" id="WP_067023898.1">
    <property type="nucleotide sequence ID" value="NZ_CP038256.1"/>
</dbReference>
<evidence type="ECO:0000313" key="2">
    <source>
        <dbReference type="Proteomes" id="UP000093355"/>
    </source>
</evidence>
<name>A0A1B9NFE5_9MICO</name>
<dbReference type="SUPFAM" id="SSF53474">
    <property type="entry name" value="alpha/beta-Hydrolases"/>
    <property type="match status" value="1"/>
</dbReference>
<keyword evidence="2" id="KW-1185">Reference proteome</keyword>
<protein>
    <submittedName>
        <fullName evidence="1">Uncharacterized protein</fullName>
    </submittedName>
</protein>
<proteinExistence type="predicted"/>
<dbReference type="GO" id="GO:0016787">
    <property type="term" value="F:hydrolase activity"/>
    <property type="evidence" value="ECO:0007669"/>
    <property type="project" value="InterPro"/>
</dbReference>
<gene>
    <name evidence="1" type="ORF">A7J15_02675</name>
</gene>
<organism evidence="1 2">
    <name type="scientific">Microbacterium sediminis</name>
    <dbReference type="NCBI Taxonomy" id="904291"/>
    <lineage>
        <taxon>Bacteria</taxon>
        <taxon>Bacillati</taxon>
        <taxon>Actinomycetota</taxon>
        <taxon>Actinomycetes</taxon>
        <taxon>Micrococcales</taxon>
        <taxon>Microbacteriaceae</taxon>
        <taxon>Microbacterium</taxon>
    </lineage>
</organism>
<dbReference type="STRING" id="904291.A7J15_02675"/>
<dbReference type="Gene3D" id="3.40.50.1820">
    <property type="entry name" value="alpha/beta hydrolase"/>
    <property type="match status" value="1"/>
</dbReference>
<dbReference type="AlphaFoldDB" id="A0A1B9NFE5"/>
<evidence type="ECO:0000313" key="1">
    <source>
        <dbReference type="EMBL" id="OCG75318.1"/>
    </source>
</evidence>
<dbReference type="InterPro" id="IPR029058">
    <property type="entry name" value="AB_hydrolase_fold"/>
</dbReference>
<sequence>MSITRAIIIHGYGADPTSHWFPWLAEQLTAAGVETAIPTLPDPLDPREDVWRSRAAEAIGTPDEHTAIIAHSLGCLTALRVFADAGPDARLGALVLVSGFLERLPGFAALDAFIGDGLDVAAMSERIDRVTLIRSDDDTIVPPSLTDALARALGAEAIVVPGAGHFLGADGNLTLEAARDAVLG</sequence>
<dbReference type="Proteomes" id="UP000093355">
    <property type="component" value="Unassembled WGS sequence"/>
</dbReference>